<comment type="similarity">
    <text evidence="4">Belongs to the flavoredoxin family.</text>
</comment>
<evidence type="ECO:0000256" key="4">
    <source>
        <dbReference type="ARBA" id="ARBA00038054"/>
    </source>
</evidence>
<dbReference type="Gene3D" id="2.30.110.10">
    <property type="entry name" value="Electron Transport, Fmn-binding Protein, Chain A"/>
    <property type="match status" value="1"/>
</dbReference>
<keyword evidence="7" id="KW-1185">Reference proteome</keyword>
<dbReference type="GO" id="GO:0016491">
    <property type="term" value="F:oxidoreductase activity"/>
    <property type="evidence" value="ECO:0007669"/>
    <property type="project" value="UniProtKB-KW"/>
</dbReference>
<gene>
    <name evidence="6" type="ORF">ACFSUF_02060</name>
</gene>
<dbReference type="PANTHER" id="PTHR33798:SF5">
    <property type="entry name" value="FLAVIN REDUCTASE LIKE DOMAIN-CONTAINING PROTEIN"/>
    <property type="match status" value="1"/>
</dbReference>
<sequence>MISIDPSSLSERDNYKFLIGSVIPRPIAWVTTQTESGIVNAAPFSYFNIVTANPPMLSISVQRKNGKKKDTARNAKRAGEFVVHIADEMNVEFMNQTAVSLGPEESEIDFSGLHLMPSEIVSIPAIAEARIRMECLLESSVTLGGTKEEPACDLLIGKVVRFHIEDELYSQGRIDAQKLQPVSRLAGMNYAKLGEIFSLERP</sequence>
<evidence type="ECO:0000313" key="7">
    <source>
        <dbReference type="Proteomes" id="UP001597541"/>
    </source>
</evidence>
<reference evidence="7" key="1">
    <citation type="journal article" date="2019" name="Int. J. Syst. Evol. Microbiol.">
        <title>The Global Catalogue of Microorganisms (GCM) 10K type strain sequencing project: providing services to taxonomists for standard genome sequencing and annotation.</title>
        <authorList>
            <consortium name="The Broad Institute Genomics Platform"/>
            <consortium name="The Broad Institute Genome Sequencing Center for Infectious Disease"/>
            <person name="Wu L."/>
            <person name="Ma J."/>
        </authorList>
    </citation>
    <scope>NUCLEOTIDE SEQUENCE [LARGE SCALE GENOMIC DNA]</scope>
    <source>
        <strain evidence="7">KCTC 3950</strain>
    </source>
</reference>
<dbReference type="RefSeq" id="WP_377599615.1">
    <property type="nucleotide sequence ID" value="NZ_JBHUME010000002.1"/>
</dbReference>
<keyword evidence="6" id="KW-0560">Oxidoreductase</keyword>
<feature type="domain" description="Flavin reductase like" evidence="5">
    <location>
        <begin position="20"/>
        <end position="176"/>
    </location>
</feature>
<protein>
    <submittedName>
        <fullName evidence="6">Flavin reductase family protein</fullName>
        <ecNumber evidence="6">1.5.1.-</ecNumber>
    </submittedName>
</protein>
<evidence type="ECO:0000313" key="6">
    <source>
        <dbReference type="EMBL" id="MFD2611207.1"/>
    </source>
</evidence>
<keyword evidence="3" id="KW-0288">FMN</keyword>
<dbReference type="Proteomes" id="UP001597541">
    <property type="component" value="Unassembled WGS sequence"/>
</dbReference>
<comment type="caution">
    <text evidence="6">The sequence shown here is derived from an EMBL/GenBank/DDBJ whole genome shotgun (WGS) entry which is preliminary data.</text>
</comment>
<dbReference type="EC" id="1.5.1.-" evidence="6"/>
<dbReference type="EMBL" id="JBHUME010000002">
    <property type="protein sequence ID" value="MFD2611207.1"/>
    <property type="molecule type" value="Genomic_DNA"/>
</dbReference>
<comment type="cofactor">
    <cofactor evidence="1">
        <name>FMN</name>
        <dbReference type="ChEBI" id="CHEBI:58210"/>
    </cofactor>
</comment>
<dbReference type="SUPFAM" id="SSF50475">
    <property type="entry name" value="FMN-binding split barrel"/>
    <property type="match status" value="1"/>
</dbReference>
<name>A0ABW5P7B8_9BACL</name>
<evidence type="ECO:0000256" key="3">
    <source>
        <dbReference type="ARBA" id="ARBA00022643"/>
    </source>
</evidence>
<evidence type="ECO:0000256" key="2">
    <source>
        <dbReference type="ARBA" id="ARBA00022630"/>
    </source>
</evidence>
<accession>A0ABW5P7B8</accession>
<evidence type="ECO:0000259" key="5">
    <source>
        <dbReference type="SMART" id="SM00903"/>
    </source>
</evidence>
<dbReference type="SMART" id="SM00903">
    <property type="entry name" value="Flavin_Reduct"/>
    <property type="match status" value="1"/>
</dbReference>
<keyword evidence="2" id="KW-0285">Flavoprotein</keyword>
<dbReference type="InterPro" id="IPR002563">
    <property type="entry name" value="Flavin_Rdtase-like_dom"/>
</dbReference>
<dbReference type="InterPro" id="IPR012349">
    <property type="entry name" value="Split_barrel_FMN-bd"/>
</dbReference>
<proteinExistence type="inferred from homology"/>
<organism evidence="6 7">
    <name type="scientific">Paenibacillus gansuensis</name>
    <dbReference type="NCBI Taxonomy" id="306542"/>
    <lineage>
        <taxon>Bacteria</taxon>
        <taxon>Bacillati</taxon>
        <taxon>Bacillota</taxon>
        <taxon>Bacilli</taxon>
        <taxon>Bacillales</taxon>
        <taxon>Paenibacillaceae</taxon>
        <taxon>Paenibacillus</taxon>
    </lineage>
</organism>
<evidence type="ECO:0000256" key="1">
    <source>
        <dbReference type="ARBA" id="ARBA00001917"/>
    </source>
</evidence>
<dbReference type="PANTHER" id="PTHR33798">
    <property type="entry name" value="FLAVOPROTEIN OXYGENASE"/>
    <property type="match status" value="1"/>
</dbReference>
<dbReference type="Pfam" id="PF01613">
    <property type="entry name" value="Flavin_Reduct"/>
    <property type="match status" value="1"/>
</dbReference>